<comment type="similarity">
    <text evidence="1 3">Belongs to the short-chain dehydrogenases/reductases (SDR) family.</text>
</comment>
<dbReference type="RefSeq" id="WP_119974852.1">
    <property type="nucleotide sequence ID" value="NZ_JBHSQA010000012.1"/>
</dbReference>
<dbReference type="PRINTS" id="PR00081">
    <property type="entry name" value="GDHRDH"/>
</dbReference>
<dbReference type="Gene3D" id="3.40.50.720">
    <property type="entry name" value="NAD(P)-binding Rossmann-like Domain"/>
    <property type="match status" value="1"/>
</dbReference>
<evidence type="ECO:0000256" key="3">
    <source>
        <dbReference type="RuleBase" id="RU000363"/>
    </source>
</evidence>
<evidence type="ECO:0000256" key="2">
    <source>
        <dbReference type="ARBA" id="ARBA00023002"/>
    </source>
</evidence>
<keyword evidence="5" id="KW-1185">Reference proteome</keyword>
<dbReference type="SUPFAM" id="SSF51735">
    <property type="entry name" value="NAD(P)-binding Rossmann-fold domains"/>
    <property type="match status" value="1"/>
</dbReference>
<dbReference type="InterPro" id="IPR020904">
    <property type="entry name" value="Sc_DH/Rdtase_CS"/>
</dbReference>
<sequence>MIINGCSALVTGGASGLGLATATALHAAGAHVVLLDLPGAPGEAIADRLNAGAGAAAHVPAGSSASTTVVPRDPAAPINPGTSHPRAQFVPGDVTSAGDVQAAVDAAVLLGPLRIVVNCAGIAPGARTVGRDGPMPLADFDRAIRINLVGTFNVTRLAAAAMMKTAPVGDPARQGAAERGVIVNTASVAAFDGQIGQAAYAASKGGVAAMTLPLAREFAPSFIRVMTIAPGTFDTPMLQGLPTAVRDSLGAQVPHPSRLGDPAEYASLVRHIVDNPMLNGETIRLDGAIRMQPK</sequence>
<dbReference type="PANTHER" id="PTHR43658:SF8">
    <property type="entry name" value="17-BETA-HYDROXYSTEROID DEHYDROGENASE 14-RELATED"/>
    <property type="match status" value="1"/>
</dbReference>
<dbReference type="OrthoDB" id="9795647at2"/>
<dbReference type="Proteomes" id="UP000272015">
    <property type="component" value="Unassembled WGS sequence"/>
</dbReference>
<dbReference type="GO" id="GO:0016491">
    <property type="term" value="F:oxidoreductase activity"/>
    <property type="evidence" value="ECO:0007669"/>
    <property type="project" value="UniProtKB-KW"/>
</dbReference>
<dbReference type="PROSITE" id="PS00061">
    <property type="entry name" value="ADH_SHORT"/>
    <property type="match status" value="1"/>
</dbReference>
<dbReference type="InterPro" id="IPR002347">
    <property type="entry name" value="SDR_fam"/>
</dbReference>
<keyword evidence="2" id="KW-0560">Oxidoreductase</keyword>
<gene>
    <name evidence="4" type="ORF">D6T64_11670</name>
</gene>
<protein>
    <submittedName>
        <fullName evidence="4">SDR family NAD(P)-dependent oxidoreductase</fullName>
    </submittedName>
</protein>
<dbReference type="PRINTS" id="PR00080">
    <property type="entry name" value="SDRFAMILY"/>
</dbReference>
<proteinExistence type="inferred from homology"/>
<evidence type="ECO:0000256" key="1">
    <source>
        <dbReference type="ARBA" id="ARBA00006484"/>
    </source>
</evidence>
<dbReference type="AlphaFoldDB" id="A0A3A5MMD2"/>
<dbReference type="PANTHER" id="PTHR43658">
    <property type="entry name" value="SHORT-CHAIN DEHYDROGENASE/REDUCTASE"/>
    <property type="match status" value="1"/>
</dbReference>
<dbReference type="Pfam" id="PF00106">
    <property type="entry name" value="adh_short"/>
    <property type="match status" value="2"/>
</dbReference>
<dbReference type="InterPro" id="IPR036291">
    <property type="entry name" value="NAD(P)-bd_dom_sf"/>
</dbReference>
<name>A0A3A5MMD2_9MICO</name>
<evidence type="ECO:0000313" key="5">
    <source>
        <dbReference type="Proteomes" id="UP000272015"/>
    </source>
</evidence>
<evidence type="ECO:0000313" key="4">
    <source>
        <dbReference type="EMBL" id="RJT88043.1"/>
    </source>
</evidence>
<organism evidence="4 5">
    <name type="scientific">Cryobacterium melibiosiphilum</name>
    <dbReference type="NCBI Taxonomy" id="995039"/>
    <lineage>
        <taxon>Bacteria</taxon>
        <taxon>Bacillati</taxon>
        <taxon>Actinomycetota</taxon>
        <taxon>Actinomycetes</taxon>
        <taxon>Micrococcales</taxon>
        <taxon>Microbacteriaceae</taxon>
        <taxon>Cryobacterium</taxon>
    </lineage>
</organism>
<reference evidence="4 5" key="1">
    <citation type="submission" date="2018-09" db="EMBL/GenBank/DDBJ databases">
        <title>Novel species of Cryobacterium.</title>
        <authorList>
            <person name="Liu Q."/>
            <person name="Xin Y.-H."/>
        </authorList>
    </citation>
    <scope>NUCLEOTIDE SEQUENCE [LARGE SCALE GENOMIC DNA]</scope>
    <source>
        <strain evidence="4 5">Hh39</strain>
    </source>
</reference>
<accession>A0A3A5MMD2</accession>
<dbReference type="EMBL" id="QZVS01000085">
    <property type="protein sequence ID" value="RJT88043.1"/>
    <property type="molecule type" value="Genomic_DNA"/>
</dbReference>
<comment type="caution">
    <text evidence="4">The sequence shown here is derived from an EMBL/GenBank/DDBJ whole genome shotgun (WGS) entry which is preliminary data.</text>
</comment>